<evidence type="ECO:0000313" key="2">
    <source>
        <dbReference type="Proteomes" id="UP000092583"/>
    </source>
</evidence>
<evidence type="ECO:0000313" key="1">
    <source>
        <dbReference type="EMBL" id="OCF58140.1"/>
    </source>
</evidence>
<reference evidence="2" key="2">
    <citation type="submission" date="2013-12" db="EMBL/GenBank/DDBJ databases">
        <title>Evolution of pathogenesis and genome organization in the Tremellales.</title>
        <authorList>
            <person name="Cuomo C."/>
            <person name="Litvintseva A."/>
            <person name="Heitman J."/>
            <person name="Chen Y."/>
            <person name="Sun S."/>
            <person name="Springer D."/>
            <person name="Dromer F."/>
            <person name="Young S."/>
            <person name="Zeng Q."/>
            <person name="Chapman S."/>
            <person name="Gujja S."/>
            <person name="Saif S."/>
            <person name="Birren B."/>
        </authorList>
    </citation>
    <scope>NUCLEOTIDE SEQUENCE [LARGE SCALE GENOMIC DNA]</scope>
    <source>
        <strain evidence="2">CBS 10435</strain>
    </source>
</reference>
<proteinExistence type="predicted"/>
<dbReference type="AlphaFoldDB" id="A0A1B9IRP8"/>
<protein>
    <submittedName>
        <fullName evidence="1">Uncharacterized protein</fullName>
    </submittedName>
</protein>
<sequence length="106" mass="12869">MPRRFYGSNYTYNELKEFDESWYDEDDDCFYFEVHQWEEGETEMCYVVMNPDKEEHEEYRFCTTPHWSNYRDEMICVDHLALLSNGPYKVDWLSTGDDDSEVDDAV</sequence>
<reference evidence="1 2" key="1">
    <citation type="submission" date="2013-07" db="EMBL/GenBank/DDBJ databases">
        <title>The Genome Sequence of Kwoniella mangroviensis CBS10435.</title>
        <authorList>
            <consortium name="The Broad Institute Genome Sequencing Platform"/>
            <person name="Cuomo C."/>
            <person name="Litvintseva A."/>
            <person name="Chen Y."/>
            <person name="Heitman J."/>
            <person name="Sun S."/>
            <person name="Springer D."/>
            <person name="Dromer F."/>
            <person name="Young S.K."/>
            <person name="Zeng Q."/>
            <person name="Gargeya S."/>
            <person name="Fitzgerald M."/>
            <person name="Abouelleil A."/>
            <person name="Alvarado L."/>
            <person name="Berlin A.M."/>
            <person name="Chapman S.B."/>
            <person name="Dewar J."/>
            <person name="Goldberg J."/>
            <person name="Griggs A."/>
            <person name="Gujja S."/>
            <person name="Hansen M."/>
            <person name="Howarth C."/>
            <person name="Imamovic A."/>
            <person name="Larimer J."/>
            <person name="McCowan C."/>
            <person name="Murphy C."/>
            <person name="Pearson M."/>
            <person name="Priest M."/>
            <person name="Roberts A."/>
            <person name="Saif S."/>
            <person name="Shea T."/>
            <person name="Sykes S."/>
            <person name="Wortman J."/>
            <person name="Nusbaum C."/>
            <person name="Birren B."/>
        </authorList>
    </citation>
    <scope>NUCLEOTIDE SEQUENCE [LARGE SCALE GENOMIC DNA]</scope>
    <source>
        <strain evidence="1 2">CBS 10435</strain>
    </source>
</reference>
<name>A0A1B9IRP8_9TREE</name>
<dbReference type="Proteomes" id="UP000092583">
    <property type="component" value="Unassembled WGS sequence"/>
</dbReference>
<dbReference type="EMBL" id="KI669462">
    <property type="protein sequence ID" value="OCF58140.1"/>
    <property type="molecule type" value="Genomic_DNA"/>
</dbReference>
<accession>A0A1B9IRP8</accession>
<gene>
    <name evidence="1" type="ORF">L486_04170</name>
</gene>
<organism evidence="1 2">
    <name type="scientific">Kwoniella mangroviensis CBS 10435</name>
    <dbReference type="NCBI Taxonomy" id="1331196"/>
    <lineage>
        <taxon>Eukaryota</taxon>
        <taxon>Fungi</taxon>
        <taxon>Dikarya</taxon>
        <taxon>Basidiomycota</taxon>
        <taxon>Agaricomycotina</taxon>
        <taxon>Tremellomycetes</taxon>
        <taxon>Tremellales</taxon>
        <taxon>Cryptococcaceae</taxon>
        <taxon>Kwoniella</taxon>
    </lineage>
</organism>
<keyword evidence="2" id="KW-1185">Reference proteome</keyword>
<dbReference type="OrthoDB" id="10315249at2759"/>